<comment type="cofactor">
    <cofactor evidence="10">
        <name>FMN</name>
        <dbReference type="ChEBI" id="CHEBI:58210"/>
    </cofactor>
</comment>
<dbReference type="Proteomes" id="UP000006546">
    <property type="component" value="Chromosome"/>
</dbReference>
<feature type="transmembrane region" description="Helical" evidence="10">
    <location>
        <begin position="100"/>
        <end position="118"/>
    </location>
</feature>
<dbReference type="Pfam" id="PF03116">
    <property type="entry name" value="NQR2_RnfD_RnfE"/>
    <property type="match status" value="1"/>
</dbReference>
<evidence type="ECO:0000256" key="6">
    <source>
        <dbReference type="ARBA" id="ARBA00022967"/>
    </source>
</evidence>
<name>F4LJ35_TREBD</name>
<dbReference type="STRING" id="906968.Trebr_0856"/>
<dbReference type="AlphaFoldDB" id="F4LJ35"/>
<keyword evidence="9 10" id="KW-0472">Membrane</keyword>
<evidence type="ECO:0000256" key="5">
    <source>
        <dbReference type="ARBA" id="ARBA00022692"/>
    </source>
</evidence>
<organism evidence="11 12">
    <name type="scientific">Treponema brennaborense (strain DSM 12168 / CIP 105900 / DD5/3)</name>
    <dbReference type="NCBI Taxonomy" id="906968"/>
    <lineage>
        <taxon>Bacteria</taxon>
        <taxon>Pseudomonadati</taxon>
        <taxon>Spirochaetota</taxon>
        <taxon>Spirochaetia</taxon>
        <taxon>Spirochaetales</taxon>
        <taxon>Treponemataceae</taxon>
        <taxon>Treponema</taxon>
    </lineage>
</organism>
<feature type="transmembrane region" description="Helical" evidence="10">
    <location>
        <begin position="130"/>
        <end position="149"/>
    </location>
</feature>
<comment type="subunit">
    <text evidence="10">The complex is composed of six subunits: RnfA, RnfB, RnfC, RnfD, RnfE and RnfG.</text>
</comment>
<evidence type="ECO:0000256" key="2">
    <source>
        <dbReference type="ARBA" id="ARBA00022553"/>
    </source>
</evidence>
<keyword evidence="10" id="KW-0997">Cell inner membrane</keyword>
<keyword evidence="1 10" id="KW-0813">Transport</keyword>
<keyword evidence="2 10" id="KW-0597">Phosphoprotein</keyword>
<keyword evidence="12" id="KW-1185">Reference proteome</keyword>
<gene>
    <name evidence="10" type="primary">rnfD</name>
    <name evidence="11" type="ordered locus">Trebr_0856</name>
</gene>
<feature type="transmembrane region" description="Helical" evidence="10">
    <location>
        <begin position="26"/>
        <end position="44"/>
    </location>
</feature>
<evidence type="ECO:0000256" key="8">
    <source>
        <dbReference type="ARBA" id="ARBA00022989"/>
    </source>
</evidence>
<dbReference type="KEGG" id="tbe:Trebr_0856"/>
<evidence type="ECO:0000256" key="10">
    <source>
        <dbReference type="HAMAP-Rule" id="MF_00462"/>
    </source>
</evidence>
<evidence type="ECO:0000313" key="12">
    <source>
        <dbReference type="Proteomes" id="UP000006546"/>
    </source>
</evidence>
<feature type="transmembrane region" description="Helical" evidence="10">
    <location>
        <begin position="180"/>
        <end position="203"/>
    </location>
</feature>
<keyword evidence="4 10" id="KW-0288">FMN</keyword>
<evidence type="ECO:0000256" key="1">
    <source>
        <dbReference type="ARBA" id="ARBA00022448"/>
    </source>
</evidence>
<evidence type="ECO:0000256" key="4">
    <source>
        <dbReference type="ARBA" id="ARBA00022643"/>
    </source>
</evidence>
<sequence length="322" mass="34164">MAAPSDVNEIYLSSSPHFASGRSTSGVMLCVIIALLPLCVYGVVLFGVPALITILTAVVSSVVFEALFQKLTKQQIRTADLSAAVTGILLALVLPPSTPVWMTVLGSLFAVVVAKGFFGGIGANVFNPALAGRAFLFTSFPVALSAWTLPFDGVSGATVLSEIKSGVFFADSDTYLQYFLGNRAGCIGETSTMLILIAFVFLAVTKIIDWRAPVAMIAVTALCTWLSGGYPLMAVMTGGLMFGAVFMTTDYTTSPVTKTGRLIFGAGCGLITFLIRQFGGYPEGVMFSILIMNILVPFLDKFMPRKYGYGKKRARTEGAAAK</sequence>
<evidence type="ECO:0000256" key="9">
    <source>
        <dbReference type="ARBA" id="ARBA00023136"/>
    </source>
</evidence>
<comment type="function">
    <text evidence="10">Part of a membrane-bound complex that couples electron transfer with translocation of ions across the membrane.</text>
</comment>
<dbReference type="PANTHER" id="PTHR30578:SF0">
    <property type="entry name" value="ION-TRANSLOCATING OXIDOREDUCTASE COMPLEX SUBUNIT D"/>
    <property type="match status" value="1"/>
</dbReference>
<protein>
    <recommendedName>
        <fullName evidence="10">Ion-translocating oxidoreductase complex subunit D</fullName>
        <ecNumber evidence="10">7.-.-.-</ecNumber>
    </recommendedName>
    <alternativeName>
        <fullName evidence="10">Rnf electron transport complex subunit D</fullName>
    </alternativeName>
</protein>
<dbReference type="PANTHER" id="PTHR30578">
    <property type="entry name" value="ELECTRON TRANSPORT COMPLEX PROTEIN RNFD"/>
    <property type="match status" value="1"/>
</dbReference>
<dbReference type="GO" id="GO:0005886">
    <property type="term" value="C:plasma membrane"/>
    <property type="evidence" value="ECO:0007669"/>
    <property type="project" value="UniProtKB-SubCell"/>
</dbReference>
<keyword evidence="10" id="KW-1003">Cell membrane</keyword>
<keyword evidence="7 10" id="KW-0249">Electron transport</keyword>
<feature type="transmembrane region" description="Helical" evidence="10">
    <location>
        <begin position="285"/>
        <end position="303"/>
    </location>
</feature>
<keyword evidence="6 10" id="KW-1278">Translocase</keyword>
<dbReference type="EMBL" id="CP002696">
    <property type="protein sequence ID" value="AEE16292.1"/>
    <property type="molecule type" value="Genomic_DNA"/>
</dbReference>
<accession>F4LJ35</accession>
<keyword evidence="5 10" id="KW-0812">Transmembrane</keyword>
<dbReference type="InterPro" id="IPR004338">
    <property type="entry name" value="NqrB/RnfD"/>
</dbReference>
<proteinExistence type="inferred from homology"/>
<dbReference type="EC" id="7.-.-.-" evidence="10"/>
<evidence type="ECO:0000256" key="3">
    <source>
        <dbReference type="ARBA" id="ARBA00022630"/>
    </source>
</evidence>
<dbReference type="OrthoDB" id="9776359at2"/>
<dbReference type="GO" id="GO:0055085">
    <property type="term" value="P:transmembrane transport"/>
    <property type="evidence" value="ECO:0007669"/>
    <property type="project" value="InterPro"/>
</dbReference>
<dbReference type="InterPro" id="IPR011303">
    <property type="entry name" value="RnfD_bac"/>
</dbReference>
<reference evidence="12" key="1">
    <citation type="submission" date="2011-04" db="EMBL/GenBank/DDBJ databases">
        <title>The complete genome of Treponema brennaborense DSM 12168.</title>
        <authorList>
            <person name="Lucas S."/>
            <person name="Han J."/>
            <person name="Lapidus A."/>
            <person name="Bruce D."/>
            <person name="Goodwin L."/>
            <person name="Pitluck S."/>
            <person name="Peters L."/>
            <person name="Kyrpides N."/>
            <person name="Mavromatis K."/>
            <person name="Ivanova N."/>
            <person name="Mikhailova N."/>
            <person name="Pagani I."/>
            <person name="Teshima H."/>
            <person name="Detter J.C."/>
            <person name="Tapia R."/>
            <person name="Han C."/>
            <person name="Land M."/>
            <person name="Hauser L."/>
            <person name="Markowitz V."/>
            <person name="Cheng J.-F."/>
            <person name="Hugenholtz P."/>
            <person name="Woyke T."/>
            <person name="Wu D."/>
            <person name="Gronow S."/>
            <person name="Wellnitz S."/>
            <person name="Brambilla E."/>
            <person name="Klenk H.-P."/>
            <person name="Eisen J.A."/>
        </authorList>
    </citation>
    <scope>NUCLEOTIDE SEQUENCE [LARGE SCALE GENOMIC DNA]</scope>
    <source>
        <strain evidence="12">DSM 12168 / CIP 105900 / DD5/3</strain>
    </source>
</reference>
<comment type="subcellular location">
    <subcellularLocation>
        <location evidence="10">Cell inner membrane</location>
        <topology evidence="10">Multi-pass membrane protein</topology>
    </subcellularLocation>
</comment>
<dbReference type="HOGENOM" id="CLU_042020_1_0_12"/>
<feature type="transmembrane region" description="Helical" evidence="10">
    <location>
        <begin position="50"/>
        <end position="68"/>
    </location>
</feature>
<comment type="similarity">
    <text evidence="10">Belongs to the NqrB/RnfD family.</text>
</comment>
<feature type="transmembrane region" description="Helical" evidence="10">
    <location>
        <begin position="233"/>
        <end position="250"/>
    </location>
</feature>
<evidence type="ECO:0000313" key="11">
    <source>
        <dbReference type="EMBL" id="AEE16292.1"/>
    </source>
</evidence>
<dbReference type="eggNOG" id="COG4658">
    <property type="taxonomic scope" value="Bacteria"/>
</dbReference>
<keyword evidence="8 10" id="KW-1133">Transmembrane helix</keyword>
<keyword evidence="3 10" id="KW-0285">Flavoprotein</keyword>
<dbReference type="GO" id="GO:0022900">
    <property type="term" value="P:electron transport chain"/>
    <property type="evidence" value="ECO:0007669"/>
    <property type="project" value="UniProtKB-UniRule"/>
</dbReference>
<feature type="modified residue" description="FMN phosphoryl threonine" evidence="10">
    <location>
        <position position="158"/>
    </location>
</feature>
<dbReference type="HAMAP" id="MF_00462">
    <property type="entry name" value="RsxD_RnfD"/>
    <property type="match status" value="1"/>
</dbReference>
<dbReference type="RefSeq" id="WP_013758011.1">
    <property type="nucleotide sequence ID" value="NC_015500.1"/>
</dbReference>
<evidence type="ECO:0000256" key="7">
    <source>
        <dbReference type="ARBA" id="ARBA00022982"/>
    </source>
</evidence>
<dbReference type="NCBIfam" id="TIGR01946">
    <property type="entry name" value="rnfD"/>
    <property type="match status" value="1"/>
</dbReference>